<keyword evidence="4" id="KW-1185">Reference proteome</keyword>
<keyword evidence="2" id="KW-1133">Transmembrane helix</keyword>
<evidence type="ECO:0000313" key="3">
    <source>
        <dbReference type="EMBL" id="MCR6487785.1"/>
    </source>
</evidence>
<dbReference type="Proteomes" id="UP001144096">
    <property type="component" value="Unassembled WGS sequence"/>
</dbReference>
<feature type="region of interest" description="Disordered" evidence="1">
    <location>
        <begin position="65"/>
        <end position="90"/>
    </location>
</feature>
<dbReference type="RefSeq" id="WP_257924350.1">
    <property type="nucleotide sequence ID" value="NZ_JAMXQV010000021.1"/>
</dbReference>
<feature type="transmembrane region" description="Helical" evidence="2">
    <location>
        <begin position="40"/>
        <end position="58"/>
    </location>
</feature>
<feature type="compositionally biased region" description="Low complexity" evidence="1">
    <location>
        <begin position="80"/>
        <end position="90"/>
    </location>
</feature>
<evidence type="ECO:0000313" key="4">
    <source>
        <dbReference type="Proteomes" id="UP001144096"/>
    </source>
</evidence>
<keyword evidence="2" id="KW-0812">Transmembrane</keyword>
<evidence type="ECO:0000256" key="1">
    <source>
        <dbReference type="SAM" id="MobiDB-lite"/>
    </source>
</evidence>
<name>A0A9X2NMU6_9PSEU</name>
<accession>A0A9X2NMU6</accession>
<protein>
    <submittedName>
        <fullName evidence="3">Uncharacterized protein</fullName>
    </submittedName>
</protein>
<organism evidence="3 4">
    <name type="scientific">Amycolatopsis iheyensis</name>
    <dbReference type="NCBI Taxonomy" id="2945988"/>
    <lineage>
        <taxon>Bacteria</taxon>
        <taxon>Bacillati</taxon>
        <taxon>Actinomycetota</taxon>
        <taxon>Actinomycetes</taxon>
        <taxon>Pseudonocardiales</taxon>
        <taxon>Pseudonocardiaceae</taxon>
        <taxon>Amycolatopsis</taxon>
    </lineage>
</organism>
<dbReference type="AlphaFoldDB" id="A0A9X2NMU6"/>
<proteinExistence type="predicted"/>
<gene>
    <name evidence="3" type="ORF">M8542_33665</name>
</gene>
<dbReference type="EMBL" id="JAMXQV010000021">
    <property type="protein sequence ID" value="MCR6487785.1"/>
    <property type="molecule type" value="Genomic_DNA"/>
</dbReference>
<sequence>MTDLDELRRALRAEEALAPDPESALAAATRRIRRRRATSVAAVTLSVAALGAGAVGLLDRGAAVTPPASPAGSTSAVSTAPGGKVPPAAPAVSLQDSSWHLLVWSVEPHYVNLHYGQDRKYGLELAVREGTAPATALPAKPTSAAQIPDTRSVMWQDTPDRWFWVRTTKPMKAAELVTLLAKIGTTPPVVDAPLKSVRVPDGQQLVAFTSEPEANTFILCPDLDADRAPLDSRCLSVFVSLSSTAGSSSFPNDPLPVHQHREIGRYTVEIDSSSANEQAARQLMNSVTLTR</sequence>
<evidence type="ECO:0000256" key="2">
    <source>
        <dbReference type="SAM" id="Phobius"/>
    </source>
</evidence>
<reference evidence="3" key="1">
    <citation type="submission" date="2022-06" db="EMBL/GenBank/DDBJ databases">
        <title>Amycolatopsis iheyaensis sp. nov., a new species of the genus Amycolatopsis isolated from soil in Iheya island, Japan.</title>
        <authorList>
            <person name="Ngamcharungchit C."/>
            <person name="Kanto H."/>
            <person name="Take A."/>
            <person name="Intra B."/>
            <person name="Matsumoto A."/>
            <person name="Panbangred W."/>
            <person name="Inahashi Y."/>
        </authorList>
    </citation>
    <scope>NUCLEOTIDE SEQUENCE</scope>
    <source>
        <strain evidence="3">OK19-0408</strain>
    </source>
</reference>
<keyword evidence="2" id="KW-0472">Membrane</keyword>
<comment type="caution">
    <text evidence="3">The sequence shown here is derived from an EMBL/GenBank/DDBJ whole genome shotgun (WGS) entry which is preliminary data.</text>
</comment>